<name>A0AAV4URS4_9ARAC</name>
<evidence type="ECO:0000313" key="1">
    <source>
        <dbReference type="EMBL" id="GIY60419.1"/>
    </source>
</evidence>
<keyword evidence="2" id="KW-1185">Reference proteome</keyword>
<sequence length="114" mass="13116">MMGNSSRLFWDRKRISFLCPRGSRVRVEWILITPASVVCYETICHYPVIRKINSSTIGRRARIWIEVDASESLTLRVKIVASRMKNMYAYSVVNNIQRGTVTVPQRLLSSISNP</sequence>
<gene>
    <name evidence="1" type="ORF">CDAR_577611</name>
</gene>
<evidence type="ECO:0000313" key="2">
    <source>
        <dbReference type="Proteomes" id="UP001054837"/>
    </source>
</evidence>
<dbReference type="Proteomes" id="UP001054837">
    <property type="component" value="Unassembled WGS sequence"/>
</dbReference>
<protein>
    <submittedName>
        <fullName evidence="1">Uncharacterized protein</fullName>
    </submittedName>
</protein>
<reference evidence="1 2" key="1">
    <citation type="submission" date="2021-06" db="EMBL/GenBank/DDBJ databases">
        <title>Caerostris darwini draft genome.</title>
        <authorList>
            <person name="Kono N."/>
            <person name="Arakawa K."/>
        </authorList>
    </citation>
    <scope>NUCLEOTIDE SEQUENCE [LARGE SCALE GENOMIC DNA]</scope>
</reference>
<dbReference type="AlphaFoldDB" id="A0AAV4URS4"/>
<organism evidence="1 2">
    <name type="scientific">Caerostris darwini</name>
    <dbReference type="NCBI Taxonomy" id="1538125"/>
    <lineage>
        <taxon>Eukaryota</taxon>
        <taxon>Metazoa</taxon>
        <taxon>Ecdysozoa</taxon>
        <taxon>Arthropoda</taxon>
        <taxon>Chelicerata</taxon>
        <taxon>Arachnida</taxon>
        <taxon>Araneae</taxon>
        <taxon>Araneomorphae</taxon>
        <taxon>Entelegynae</taxon>
        <taxon>Araneoidea</taxon>
        <taxon>Araneidae</taxon>
        <taxon>Caerostris</taxon>
    </lineage>
</organism>
<comment type="caution">
    <text evidence="1">The sequence shown here is derived from an EMBL/GenBank/DDBJ whole genome shotgun (WGS) entry which is preliminary data.</text>
</comment>
<proteinExistence type="predicted"/>
<accession>A0AAV4URS4</accession>
<dbReference type="EMBL" id="BPLQ01011796">
    <property type="protein sequence ID" value="GIY60419.1"/>
    <property type="molecule type" value="Genomic_DNA"/>
</dbReference>